<protein>
    <submittedName>
        <fullName evidence="7">Glucose-methanol-choline (GMC) oxidoreductase:NAD binding site</fullName>
    </submittedName>
</protein>
<dbReference type="SUPFAM" id="SSF51905">
    <property type="entry name" value="FAD/NAD(P)-binding domain"/>
    <property type="match status" value="1"/>
</dbReference>
<keyword evidence="3" id="KW-0274">FAD</keyword>
<dbReference type="GO" id="GO:0016614">
    <property type="term" value="F:oxidoreductase activity, acting on CH-OH group of donors"/>
    <property type="evidence" value="ECO:0007669"/>
    <property type="project" value="InterPro"/>
</dbReference>
<gene>
    <name evidence="7" type="ORF">MNBD_ALPHA04-2429</name>
</gene>
<dbReference type="PANTHER" id="PTHR46056">
    <property type="entry name" value="LONG-CHAIN-ALCOHOL OXIDASE"/>
    <property type="match status" value="1"/>
</dbReference>
<dbReference type="InterPro" id="IPR000172">
    <property type="entry name" value="GMC_OxRdtase_N"/>
</dbReference>
<feature type="domain" description="Glucose-methanol-choline oxidoreductase C-terminal" evidence="6">
    <location>
        <begin position="378"/>
        <end position="503"/>
    </location>
</feature>
<accession>A0A3B0S685</accession>
<evidence type="ECO:0000313" key="7">
    <source>
        <dbReference type="EMBL" id="VAW01591.1"/>
    </source>
</evidence>
<dbReference type="AlphaFoldDB" id="A0A3B0S685"/>
<evidence type="ECO:0000256" key="1">
    <source>
        <dbReference type="ARBA" id="ARBA00010790"/>
    </source>
</evidence>
<organism evidence="7">
    <name type="scientific">hydrothermal vent metagenome</name>
    <dbReference type="NCBI Taxonomy" id="652676"/>
    <lineage>
        <taxon>unclassified sequences</taxon>
        <taxon>metagenomes</taxon>
        <taxon>ecological metagenomes</taxon>
    </lineage>
</organism>
<dbReference type="Pfam" id="PF00732">
    <property type="entry name" value="GMC_oxred_N"/>
    <property type="match status" value="1"/>
</dbReference>
<sequence>MTVTEGKDVQSDLKLSADVVVIGSGCGGATIAKELAQAGADVIMVERGGYYTTARGDFDQRADNMLARIDGGRGLDTSPNAEIALMYGNCVGGASVHYWGDSWRLPKDRADLWKKQGLSGHGHDVLEPIFDAIEKDLNIHVHGPEYYNRMNQLFDIGAEKLGWGIEPVPQARRNCTGSGHCYQGCSYDAKQSMAITYVPAFLEAGGRLFADVEVEQITLDNNGAANGVDCVVIDRETAKPSGRAIRIDAKIVILAAGGFTSPVIWLRSALPNRSGQVGRNFLCNPNPALYGVFDEDIYMWTNVPAATGTKDFRLPEYNAAGDYVEGGYLLHPNQLQPEILGAVLPGIGEEFQDLMQGLPRIGGAVAWIDDEIGGKIYLDGSGQPVYEYKLQGVDLLKMRDAMKKEAQLLFAAGAKFCILPDAAGTRINSPDDIALLDKVDIENGAVLHGAPHPAGTLKMGDDPKTSVVASTHEAHEVPNLFVADPSVFPSGPSVDPSEIIMAFSVIA</sequence>
<feature type="non-terminal residue" evidence="7">
    <location>
        <position position="507"/>
    </location>
</feature>
<dbReference type="InterPro" id="IPR036188">
    <property type="entry name" value="FAD/NAD-bd_sf"/>
</dbReference>
<dbReference type="InterPro" id="IPR007867">
    <property type="entry name" value="GMC_OxRtase_C"/>
</dbReference>
<comment type="similarity">
    <text evidence="1">Belongs to the GMC oxidoreductase family.</text>
</comment>
<dbReference type="GO" id="GO:0050660">
    <property type="term" value="F:flavin adenine dinucleotide binding"/>
    <property type="evidence" value="ECO:0007669"/>
    <property type="project" value="InterPro"/>
</dbReference>
<proteinExistence type="inferred from homology"/>
<evidence type="ECO:0000256" key="3">
    <source>
        <dbReference type="ARBA" id="ARBA00022827"/>
    </source>
</evidence>
<reference evidence="7" key="1">
    <citation type="submission" date="2018-06" db="EMBL/GenBank/DDBJ databases">
        <authorList>
            <person name="Zhirakovskaya E."/>
        </authorList>
    </citation>
    <scope>NUCLEOTIDE SEQUENCE</scope>
</reference>
<evidence type="ECO:0000259" key="6">
    <source>
        <dbReference type="Pfam" id="PF05199"/>
    </source>
</evidence>
<name>A0A3B0S685_9ZZZZ</name>
<dbReference type="Pfam" id="PF05199">
    <property type="entry name" value="GMC_oxred_C"/>
    <property type="match status" value="1"/>
</dbReference>
<evidence type="ECO:0000259" key="5">
    <source>
        <dbReference type="Pfam" id="PF00732"/>
    </source>
</evidence>
<evidence type="ECO:0000256" key="4">
    <source>
        <dbReference type="ARBA" id="ARBA00023002"/>
    </source>
</evidence>
<dbReference type="EMBL" id="UOEF01000329">
    <property type="protein sequence ID" value="VAW01591.1"/>
    <property type="molecule type" value="Genomic_DNA"/>
</dbReference>
<dbReference type="Gene3D" id="3.50.50.60">
    <property type="entry name" value="FAD/NAD(P)-binding domain"/>
    <property type="match status" value="2"/>
</dbReference>
<evidence type="ECO:0000256" key="2">
    <source>
        <dbReference type="ARBA" id="ARBA00022630"/>
    </source>
</evidence>
<keyword evidence="2" id="KW-0285">Flavoprotein</keyword>
<feature type="domain" description="Glucose-methanol-choline oxidoreductase N-terminal" evidence="5">
    <location>
        <begin position="46"/>
        <end position="282"/>
    </location>
</feature>
<dbReference type="PANTHER" id="PTHR46056:SF12">
    <property type="entry name" value="LONG-CHAIN-ALCOHOL OXIDASE"/>
    <property type="match status" value="1"/>
</dbReference>
<keyword evidence="4" id="KW-0560">Oxidoreductase</keyword>